<organism evidence="7 8">
    <name type="scientific">Zeimonas arvi</name>
    <dbReference type="NCBI Taxonomy" id="2498847"/>
    <lineage>
        <taxon>Bacteria</taxon>
        <taxon>Pseudomonadati</taxon>
        <taxon>Pseudomonadota</taxon>
        <taxon>Betaproteobacteria</taxon>
        <taxon>Burkholderiales</taxon>
        <taxon>Burkholderiaceae</taxon>
        <taxon>Zeimonas</taxon>
    </lineage>
</organism>
<sequence length="296" mass="32562">MHRWCSCRCCCSARSRMPGCAMRWPDAARHVAGFGARIVVAVLLVILPPLAFAQSGPPSDVRRAFETSQAAIGNPVGDFELRDASGRSVRLSDYRGKPLLVSFIYTGCFQICPATTRFLSQAVGVARNALGEGRFSVVSIGFNQPFDDPVAMASFARQVGISDPDWAFLSPAPKDVEALTKRFGFTWEATAGGFDHLLQVSIVNADGVLYRQVYGENFDMPMLVQPLKELLSGQASAQFTLANVWDKVILYCTVYDPHSGAYRVNYSLFFEIFAGLTTLGAIAWVLVRELRRSRRA</sequence>
<dbReference type="OrthoDB" id="8550465at2"/>
<keyword evidence="2 3" id="KW-0186">Copper</keyword>
<dbReference type="PANTHER" id="PTHR12151">
    <property type="entry name" value="ELECTRON TRANSPORT PROTIN SCO1/SENC FAMILY MEMBER"/>
    <property type="match status" value="1"/>
</dbReference>
<evidence type="ECO:0000313" key="8">
    <source>
        <dbReference type="Proteomes" id="UP000321548"/>
    </source>
</evidence>
<evidence type="ECO:0000256" key="5">
    <source>
        <dbReference type="SAM" id="Phobius"/>
    </source>
</evidence>
<comment type="similarity">
    <text evidence="1">Belongs to the SCO1/2 family.</text>
</comment>
<dbReference type="EMBL" id="VDUY01000009">
    <property type="protein sequence ID" value="TXL62652.1"/>
    <property type="molecule type" value="Genomic_DNA"/>
</dbReference>
<evidence type="ECO:0000256" key="3">
    <source>
        <dbReference type="PIRSR" id="PIRSR603782-1"/>
    </source>
</evidence>
<dbReference type="PANTHER" id="PTHR12151:SF25">
    <property type="entry name" value="LINALOOL DEHYDRATASE_ISOMERASE DOMAIN-CONTAINING PROTEIN"/>
    <property type="match status" value="1"/>
</dbReference>
<feature type="domain" description="Thioredoxin" evidence="6">
    <location>
        <begin position="70"/>
        <end position="232"/>
    </location>
</feature>
<dbReference type="InterPro" id="IPR013766">
    <property type="entry name" value="Thioredoxin_domain"/>
</dbReference>
<proteinExistence type="inferred from homology"/>
<name>A0A5C8NN12_9BURK</name>
<dbReference type="GO" id="GO:0046872">
    <property type="term" value="F:metal ion binding"/>
    <property type="evidence" value="ECO:0007669"/>
    <property type="project" value="UniProtKB-KW"/>
</dbReference>
<dbReference type="AlphaFoldDB" id="A0A5C8NN12"/>
<feature type="disulfide bond" description="Redox-active" evidence="4">
    <location>
        <begin position="108"/>
        <end position="112"/>
    </location>
</feature>
<protein>
    <submittedName>
        <fullName evidence="7">Redoxin domain-containing protein</fullName>
    </submittedName>
</protein>
<dbReference type="InterPro" id="IPR003782">
    <property type="entry name" value="SCO1/SenC"/>
</dbReference>
<reference evidence="7 8" key="1">
    <citation type="submission" date="2019-06" db="EMBL/GenBank/DDBJ databases">
        <title>Quisquiliibacterium sp. nov., isolated from a maize field.</title>
        <authorList>
            <person name="Lin S.-Y."/>
            <person name="Tsai C.-F."/>
            <person name="Young C.-C."/>
        </authorList>
    </citation>
    <scope>NUCLEOTIDE SEQUENCE [LARGE SCALE GENOMIC DNA]</scope>
    <source>
        <strain evidence="7 8">CC-CFT501</strain>
    </source>
</reference>
<gene>
    <name evidence="7" type="ORF">FHP08_17665</name>
</gene>
<feature type="transmembrane region" description="Helical" evidence="5">
    <location>
        <begin position="266"/>
        <end position="287"/>
    </location>
</feature>
<keyword evidence="8" id="KW-1185">Reference proteome</keyword>
<accession>A0A5C8NN12</accession>
<comment type="caution">
    <text evidence="7">The sequence shown here is derived from an EMBL/GenBank/DDBJ whole genome shotgun (WGS) entry which is preliminary data.</text>
</comment>
<feature type="binding site" evidence="3">
    <location>
        <position position="108"/>
    </location>
    <ligand>
        <name>Cu cation</name>
        <dbReference type="ChEBI" id="CHEBI:23378"/>
    </ligand>
</feature>
<keyword evidence="4" id="KW-1015">Disulfide bond</keyword>
<keyword evidence="5" id="KW-0812">Transmembrane</keyword>
<dbReference type="SUPFAM" id="SSF52833">
    <property type="entry name" value="Thioredoxin-like"/>
    <property type="match status" value="1"/>
</dbReference>
<keyword evidence="3" id="KW-0479">Metal-binding</keyword>
<evidence type="ECO:0000313" key="7">
    <source>
        <dbReference type="EMBL" id="TXL62652.1"/>
    </source>
</evidence>
<dbReference type="Gene3D" id="3.40.30.10">
    <property type="entry name" value="Glutaredoxin"/>
    <property type="match status" value="1"/>
</dbReference>
<evidence type="ECO:0000259" key="6">
    <source>
        <dbReference type="PROSITE" id="PS51352"/>
    </source>
</evidence>
<dbReference type="InterPro" id="IPR036249">
    <property type="entry name" value="Thioredoxin-like_sf"/>
</dbReference>
<keyword evidence="5" id="KW-1133">Transmembrane helix</keyword>
<dbReference type="Pfam" id="PF02630">
    <property type="entry name" value="SCO1-SenC"/>
    <property type="match status" value="1"/>
</dbReference>
<evidence type="ECO:0000256" key="4">
    <source>
        <dbReference type="PIRSR" id="PIRSR603782-2"/>
    </source>
</evidence>
<dbReference type="Proteomes" id="UP000321548">
    <property type="component" value="Unassembled WGS sequence"/>
</dbReference>
<keyword evidence="5" id="KW-0472">Membrane</keyword>
<feature type="binding site" evidence="3">
    <location>
        <position position="112"/>
    </location>
    <ligand>
        <name>Cu cation</name>
        <dbReference type="ChEBI" id="CHEBI:23378"/>
    </ligand>
</feature>
<dbReference type="CDD" id="cd02968">
    <property type="entry name" value="SCO"/>
    <property type="match status" value="1"/>
</dbReference>
<evidence type="ECO:0000256" key="2">
    <source>
        <dbReference type="ARBA" id="ARBA00023008"/>
    </source>
</evidence>
<evidence type="ECO:0000256" key="1">
    <source>
        <dbReference type="ARBA" id="ARBA00010996"/>
    </source>
</evidence>
<dbReference type="PROSITE" id="PS51352">
    <property type="entry name" value="THIOREDOXIN_2"/>
    <property type="match status" value="1"/>
</dbReference>